<dbReference type="InterPro" id="IPR016161">
    <property type="entry name" value="Ald_DH/histidinol_DH"/>
</dbReference>
<keyword evidence="4" id="KW-0520">NAD</keyword>
<comment type="caution">
    <text evidence="7">The sequence shown here is derived from an EMBL/GenBank/DDBJ whole genome shotgun (WGS) entry which is preliminary data.</text>
</comment>
<evidence type="ECO:0000256" key="1">
    <source>
        <dbReference type="ARBA" id="ARBA00004786"/>
    </source>
</evidence>
<dbReference type="EC" id="1.2.1.88" evidence="2"/>
<evidence type="ECO:0000256" key="5">
    <source>
        <dbReference type="ARBA" id="ARBA00048142"/>
    </source>
</evidence>
<name>A0A2S2KRF6_9ARCH</name>
<dbReference type="PROSITE" id="PS00070">
    <property type="entry name" value="ALDEHYDE_DEHYDR_CYS"/>
    <property type="match status" value="1"/>
</dbReference>
<proteinExistence type="predicted"/>
<organism evidence="7 8">
    <name type="scientific">Nitrosopumilus zosterae</name>
    <dbReference type="NCBI Taxonomy" id="718286"/>
    <lineage>
        <taxon>Archaea</taxon>
        <taxon>Nitrososphaerota</taxon>
        <taxon>Nitrososphaeria</taxon>
        <taxon>Nitrosopumilales</taxon>
        <taxon>Nitrosopumilaceae</taxon>
        <taxon>Nitrosopumilus</taxon>
    </lineage>
</organism>
<evidence type="ECO:0000256" key="3">
    <source>
        <dbReference type="ARBA" id="ARBA00023002"/>
    </source>
</evidence>
<accession>A0A2S2KRF6</accession>
<evidence type="ECO:0000313" key="7">
    <source>
        <dbReference type="EMBL" id="GBH34229.1"/>
    </source>
</evidence>
<evidence type="ECO:0000313" key="8">
    <source>
        <dbReference type="Proteomes" id="UP000245829"/>
    </source>
</evidence>
<dbReference type="GO" id="GO:0009898">
    <property type="term" value="C:cytoplasmic side of plasma membrane"/>
    <property type="evidence" value="ECO:0007669"/>
    <property type="project" value="TreeGrafter"/>
</dbReference>
<dbReference type="RefSeq" id="WP_109876840.1">
    <property type="nucleotide sequence ID" value="NZ_AP026695.1"/>
</dbReference>
<keyword evidence="8" id="KW-1185">Reference proteome</keyword>
<feature type="domain" description="Aldehyde dehydrogenase" evidence="6">
    <location>
        <begin position="56"/>
        <end position="518"/>
    </location>
</feature>
<sequence length="523" mass="57501">MSEFENEYTWGKAVANNSTEKFHESFDSAIDKVRKILGKKYPIIINGKEIYYDDCFSVRCPSDTEIVVGEFPKTSVDDTKNAISSAKNAFEKWSNTTFQKRVEIFRNCADVFSKEKFFLAALMTLENGKNRLESMGDVDEAIDFMRFYALQLENNLGFCKPTAHPNPHEKTQVVMKPYGVWGIIAPFNFPSAIAIGMTTAALITGNTAILKPASDAPLSSFQFAKIIYSVIPDGAINFVTGSGGIVGKTIIESKDVDGIAFTGSREVGMRGFQEFTKITAKPFISEMGGKNPAIVTKNADLDKAAEGVMAAAFGFGGQKCSACSRVYVQNDVADQFISKIVEKTKKLRIGMPWERDVFLGPVINKDAKTKFENAVSLAKQDGEVLTGGTILSSSGLEKGYFVEPTIVTKLPDDHKLVKEELFLPFLCIQKYDTFDDAIKLANQTEYGLTAGIFSNDDKQVEEFFSKIQAGVVYANRFASATTAALVSSQPFVGWKYSGSTGKGTGGENYLQQFMHSQTQTRCD</sequence>
<dbReference type="AlphaFoldDB" id="A0A2S2KRF6"/>
<dbReference type="Gene3D" id="3.40.605.10">
    <property type="entry name" value="Aldehyde Dehydrogenase, Chain A, domain 1"/>
    <property type="match status" value="1"/>
</dbReference>
<dbReference type="Pfam" id="PF00171">
    <property type="entry name" value="Aldedh"/>
    <property type="match status" value="1"/>
</dbReference>
<dbReference type="Gene3D" id="3.40.309.10">
    <property type="entry name" value="Aldehyde Dehydrogenase, Chain A, domain 2"/>
    <property type="match status" value="1"/>
</dbReference>
<dbReference type="InterPro" id="IPR015590">
    <property type="entry name" value="Aldehyde_DH_dom"/>
</dbReference>
<evidence type="ECO:0000256" key="2">
    <source>
        <dbReference type="ARBA" id="ARBA00012884"/>
    </source>
</evidence>
<protein>
    <recommendedName>
        <fullName evidence="2">L-glutamate gamma-semialdehyde dehydrogenase</fullName>
        <ecNumber evidence="2">1.2.1.88</ecNumber>
    </recommendedName>
</protein>
<dbReference type="InterPro" id="IPR016162">
    <property type="entry name" value="Ald_DH_N"/>
</dbReference>
<keyword evidence="3" id="KW-0560">Oxidoreductase</keyword>
<comment type="pathway">
    <text evidence="1">Amino-acid degradation; L-proline degradation into L-glutamate; L-glutamate from L-proline: step 2/2.</text>
</comment>
<dbReference type="Proteomes" id="UP000245829">
    <property type="component" value="Unassembled WGS sequence"/>
</dbReference>
<dbReference type="GO" id="GO:0003842">
    <property type="term" value="F:L-glutamate gamma-semialdehyde dehydrogenase activity"/>
    <property type="evidence" value="ECO:0007669"/>
    <property type="project" value="UniProtKB-EC"/>
</dbReference>
<reference evidence="7 8" key="1">
    <citation type="submission" date="2018-05" db="EMBL/GenBank/DDBJ databases">
        <title>genome sequencing of Nitrosopumilus sp. NM25.</title>
        <authorList>
            <person name="Mori K."/>
            <person name="Nakagawa T."/>
        </authorList>
    </citation>
    <scope>NUCLEOTIDE SEQUENCE [LARGE SCALE GENOMIC DNA]</scope>
    <source>
        <strain evidence="7 8">NM25</strain>
    </source>
</reference>
<dbReference type="InterPro" id="IPR016160">
    <property type="entry name" value="Ald_DH_CS_CYS"/>
</dbReference>
<dbReference type="EMBL" id="BGKI01000004">
    <property type="protein sequence ID" value="GBH34229.1"/>
    <property type="molecule type" value="Genomic_DNA"/>
</dbReference>
<evidence type="ECO:0000256" key="4">
    <source>
        <dbReference type="ARBA" id="ARBA00023027"/>
    </source>
</evidence>
<dbReference type="SUPFAM" id="SSF53720">
    <property type="entry name" value="ALDH-like"/>
    <property type="match status" value="1"/>
</dbReference>
<dbReference type="InterPro" id="IPR016163">
    <property type="entry name" value="Ald_DH_C"/>
</dbReference>
<dbReference type="GO" id="GO:0010133">
    <property type="term" value="P:L-proline catabolic process to L-glutamate"/>
    <property type="evidence" value="ECO:0007669"/>
    <property type="project" value="TreeGrafter"/>
</dbReference>
<dbReference type="PANTHER" id="PTHR42862:SF1">
    <property type="entry name" value="DELTA-1-PYRROLINE-5-CARBOXYLATE DEHYDROGENASE 2, ISOFORM A-RELATED"/>
    <property type="match status" value="1"/>
</dbReference>
<gene>
    <name evidence="7" type="primary">putC</name>
    <name evidence="7" type="ORF">NZNM25_10200</name>
</gene>
<dbReference type="PANTHER" id="PTHR42862">
    <property type="entry name" value="DELTA-1-PYRROLINE-5-CARBOXYLATE DEHYDROGENASE 1, ISOFORM A-RELATED"/>
    <property type="match status" value="1"/>
</dbReference>
<evidence type="ECO:0000259" key="6">
    <source>
        <dbReference type="Pfam" id="PF00171"/>
    </source>
</evidence>
<dbReference type="FunFam" id="3.40.309.10:FF:000005">
    <property type="entry name" value="1-pyrroline-5-carboxylate dehydrogenase 1"/>
    <property type="match status" value="1"/>
</dbReference>
<dbReference type="OrthoDB" id="6342at2157"/>
<comment type="catalytic activity">
    <reaction evidence="5">
        <text>L-glutamate 5-semialdehyde + NAD(+) + H2O = L-glutamate + NADH + 2 H(+)</text>
        <dbReference type="Rhea" id="RHEA:30235"/>
        <dbReference type="ChEBI" id="CHEBI:15377"/>
        <dbReference type="ChEBI" id="CHEBI:15378"/>
        <dbReference type="ChEBI" id="CHEBI:29985"/>
        <dbReference type="ChEBI" id="CHEBI:57540"/>
        <dbReference type="ChEBI" id="CHEBI:57945"/>
        <dbReference type="ChEBI" id="CHEBI:58066"/>
        <dbReference type="EC" id="1.2.1.88"/>
    </reaction>
</comment>
<dbReference type="GeneID" id="76208647"/>
<dbReference type="InterPro" id="IPR050485">
    <property type="entry name" value="Proline_metab_enzyme"/>
</dbReference>